<dbReference type="AlphaFoldDB" id="A0AAF0WGQ3"/>
<reference evidence="1" key="1">
    <citation type="journal article" date="2016" name="Nat. Genet.">
        <title>A high-quality carrot genome assembly provides new insights into carotenoid accumulation and asterid genome evolution.</title>
        <authorList>
            <person name="Iorizzo M."/>
            <person name="Ellison S."/>
            <person name="Senalik D."/>
            <person name="Zeng P."/>
            <person name="Satapoomin P."/>
            <person name="Huang J."/>
            <person name="Bowman M."/>
            <person name="Iovene M."/>
            <person name="Sanseverino W."/>
            <person name="Cavagnaro P."/>
            <person name="Yildiz M."/>
            <person name="Macko-Podgorni A."/>
            <person name="Moranska E."/>
            <person name="Grzebelus E."/>
            <person name="Grzebelus D."/>
            <person name="Ashrafi H."/>
            <person name="Zheng Z."/>
            <person name="Cheng S."/>
            <person name="Spooner D."/>
            <person name="Van Deynze A."/>
            <person name="Simon P."/>
        </authorList>
    </citation>
    <scope>NUCLEOTIDE SEQUENCE</scope>
    <source>
        <tissue evidence="1">Leaf</tissue>
    </source>
</reference>
<dbReference type="EMBL" id="CP093344">
    <property type="protein sequence ID" value="WOG87848.1"/>
    <property type="molecule type" value="Genomic_DNA"/>
</dbReference>
<evidence type="ECO:0000313" key="2">
    <source>
        <dbReference type="Proteomes" id="UP000077755"/>
    </source>
</evidence>
<reference evidence="1" key="2">
    <citation type="submission" date="2022-03" db="EMBL/GenBank/DDBJ databases">
        <title>Draft title - Genomic analysis of global carrot germplasm unveils the trajectory of domestication and the origin of high carotenoid orange carrot.</title>
        <authorList>
            <person name="Iorizzo M."/>
            <person name="Ellison S."/>
            <person name="Senalik D."/>
            <person name="Macko-Podgorni A."/>
            <person name="Grzebelus D."/>
            <person name="Bostan H."/>
            <person name="Rolling W."/>
            <person name="Curaba J."/>
            <person name="Simon P."/>
        </authorList>
    </citation>
    <scope>NUCLEOTIDE SEQUENCE</scope>
    <source>
        <tissue evidence="1">Leaf</tissue>
    </source>
</reference>
<protein>
    <recommendedName>
        <fullName evidence="3">PGG domain-containing protein</fullName>
    </recommendedName>
</protein>
<dbReference type="KEGG" id="dcr:108208335"/>
<name>A0AAF0WGQ3_DAUCS</name>
<dbReference type="Pfam" id="PF12796">
    <property type="entry name" value="Ank_2"/>
    <property type="match status" value="1"/>
</dbReference>
<keyword evidence="2" id="KW-1185">Reference proteome</keyword>
<dbReference type="Gene3D" id="1.25.40.20">
    <property type="entry name" value="Ankyrin repeat-containing domain"/>
    <property type="match status" value="1"/>
</dbReference>
<evidence type="ECO:0000313" key="1">
    <source>
        <dbReference type="EMBL" id="WOG87848.1"/>
    </source>
</evidence>
<evidence type="ECO:0008006" key="3">
    <source>
        <dbReference type="Google" id="ProtNLM"/>
    </source>
</evidence>
<organism evidence="1 2">
    <name type="scientific">Daucus carota subsp. sativus</name>
    <name type="common">Carrot</name>
    <dbReference type="NCBI Taxonomy" id="79200"/>
    <lineage>
        <taxon>Eukaryota</taxon>
        <taxon>Viridiplantae</taxon>
        <taxon>Streptophyta</taxon>
        <taxon>Embryophyta</taxon>
        <taxon>Tracheophyta</taxon>
        <taxon>Spermatophyta</taxon>
        <taxon>Magnoliopsida</taxon>
        <taxon>eudicotyledons</taxon>
        <taxon>Gunneridae</taxon>
        <taxon>Pentapetalae</taxon>
        <taxon>asterids</taxon>
        <taxon>campanulids</taxon>
        <taxon>Apiales</taxon>
        <taxon>Apiaceae</taxon>
        <taxon>Apioideae</taxon>
        <taxon>Scandiceae</taxon>
        <taxon>Daucinae</taxon>
        <taxon>Daucus</taxon>
        <taxon>Daucus sect. Daucus</taxon>
    </lineage>
</organism>
<dbReference type="InterPro" id="IPR002110">
    <property type="entry name" value="Ankyrin_rpt"/>
</dbReference>
<dbReference type="Proteomes" id="UP000077755">
    <property type="component" value="Chromosome 2"/>
</dbReference>
<gene>
    <name evidence="1" type="ORF">DCAR_0207080</name>
</gene>
<sequence>MDTTNTTVNPVNLAGYTESAAPLLQIYYRCERRMSDNDELPEGSAERKQFAVSVCGNYKNLFIKLGDFGSTAFHLAVRNDSTEMLEALIEAARRLPPPSSTNDDPQTTTLETILRRGDRWGTTALHAAVMVDKFEHARLLAEADPNYRHMQGELSHLCTAASLGYLNIVKMIAETCTAPAVDGALIAVIPHLPEGYSVSSDIVESIIEQAEDIIIQPIQQITAF</sequence>
<proteinExistence type="predicted"/>
<dbReference type="SUPFAM" id="SSF48403">
    <property type="entry name" value="Ankyrin repeat"/>
    <property type="match status" value="1"/>
</dbReference>
<dbReference type="InterPro" id="IPR036770">
    <property type="entry name" value="Ankyrin_rpt-contain_sf"/>
</dbReference>
<accession>A0AAF0WGQ3</accession>
<dbReference type="SMART" id="SM00248">
    <property type="entry name" value="ANK"/>
    <property type="match status" value="3"/>
</dbReference>